<accession>A0A383EG30</accession>
<protein>
    <submittedName>
        <fullName evidence="1">Uncharacterized protein</fullName>
    </submittedName>
</protein>
<dbReference type="EMBL" id="UINC01225485">
    <property type="protein sequence ID" value="SVE55579.1"/>
    <property type="molecule type" value="Genomic_DNA"/>
</dbReference>
<organism evidence="1">
    <name type="scientific">marine metagenome</name>
    <dbReference type="NCBI Taxonomy" id="408172"/>
    <lineage>
        <taxon>unclassified sequences</taxon>
        <taxon>metagenomes</taxon>
        <taxon>ecological metagenomes</taxon>
    </lineage>
</organism>
<name>A0A383EG30_9ZZZZ</name>
<sequence>MGTLSRLRDFTADRDAVPPVPISAEGIDDELDQVITESNAQDVRLDTLDAFTHLPVDATIAATDTHIIVADGTDFDNVAVSGDATLTNAGVLTIASDAVTGAKINFIDDSVATTDTHILVSDGSDFGNVAVSGDA</sequence>
<feature type="non-terminal residue" evidence="1">
    <location>
        <position position="135"/>
    </location>
</feature>
<dbReference type="AlphaFoldDB" id="A0A383EG30"/>
<reference evidence="1" key="1">
    <citation type="submission" date="2018-05" db="EMBL/GenBank/DDBJ databases">
        <authorList>
            <person name="Lanie J.A."/>
            <person name="Ng W.-L."/>
            <person name="Kazmierczak K.M."/>
            <person name="Andrzejewski T.M."/>
            <person name="Davidsen T.M."/>
            <person name="Wayne K.J."/>
            <person name="Tettelin H."/>
            <person name="Glass J.I."/>
            <person name="Rusch D."/>
            <person name="Podicherti R."/>
            <person name="Tsui H.-C.T."/>
            <person name="Winkler M.E."/>
        </authorList>
    </citation>
    <scope>NUCLEOTIDE SEQUENCE</scope>
</reference>
<evidence type="ECO:0000313" key="1">
    <source>
        <dbReference type="EMBL" id="SVE55579.1"/>
    </source>
</evidence>
<gene>
    <name evidence="1" type="ORF">METZ01_LOCUS508433</name>
</gene>
<proteinExistence type="predicted"/>